<evidence type="ECO:0000313" key="3">
    <source>
        <dbReference type="Proteomes" id="UP000828390"/>
    </source>
</evidence>
<reference evidence="2" key="2">
    <citation type="submission" date="2020-11" db="EMBL/GenBank/DDBJ databases">
        <authorList>
            <person name="McCartney M.A."/>
            <person name="Auch B."/>
            <person name="Kono T."/>
            <person name="Mallez S."/>
            <person name="Becker A."/>
            <person name="Gohl D.M."/>
            <person name="Silverstein K.A.T."/>
            <person name="Koren S."/>
            <person name="Bechman K.B."/>
            <person name="Herman A."/>
            <person name="Abrahante J.E."/>
            <person name="Garbe J."/>
        </authorList>
    </citation>
    <scope>NUCLEOTIDE SEQUENCE</scope>
    <source>
        <strain evidence="2">Duluth1</strain>
        <tissue evidence="2">Whole animal</tissue>
    </source>
</reference>
<evidence type="ECO:0000313" key="2">
    <source>
        <dbReference type="EMBL" id="KAH3822578.1"/>
    </source>
</evidence>
<comment type="caution">
    <text evidence="2">The sequence shown here is derived from an EMBL/GenBank/DDBJ whole genome shotgun (WGS) entry which is preliminary data.</text>
</comment>
<proteinExistence type="predicted"/>
<gene>
    <name evidence="1" type="ORF">DPMN_123737</name>
    <name evidence="2" type="ORF">DPMN_124362</name>
</gene>
<protein>
    <submittedName>
        <fullName evidence="2">Uncharacterized protein</fullName>
    </submittedName>
</protein>
<dbReference type="Proteomes" id="UP000828390">
    <property type="component" value="Unassembled WGS sequence"/>
</dbReference>
<keyword evidence="3" id="KW-1185">Reference proteome</keyword>
<evidence type="ECO:0000313" key="1">
    <source>
        <dbReference type="EMBL" id="KAH3821969.1"/>
    </source>
</evidence>
<dbReference type="EMBL" id="JAIWYP010000005">
    <property type="protein sequence ID" value="KAH3822578.1"/>
    <property type="molecule type" value="Genomic_DNA"/>
</dbReference>
<accession>A0A9D4GTA7</accession>
<organism evidence="2 3">
    <name type="scientific">Dreissena polymorpha</name>
    <name type="common">Zebra mussel</name>
    <name type="synonym">Mytilus polymorpha</name>
    <dbReference type="NCBI Taxonomy" id="45954"/>
    <lineage>
        <taxon>Eukaryota</taxon>
        <taxon>Metazoa</taxon>
        <taxon>Spiralia</taxon>
        <taxon>Lophotrochozoa</taxon>
        <taxon>Mollusca</taxon>
        <taxon>Bivalvia</taxon>
        <taxon>Autobranchia</taxon>
        <taxon>Heteroconchia</taxon>
        <taxon>Euheterodonta</taxon>
        <taxon>Imparidentia</taxon>
        <taxon>Neoheterodontei</taxon>
        <taxon>Myida</taxon>
        <taxon>Dreissenoidea</taxon>
        <taxon>Dreissenidae</taxon>
        <taxon>Dreissena</taxon>
    </lineage>
</organism>
<reference evidence="2" key="1">
    <citation type="journal article" date="2019" name="bioRxiv">
        <title>The Genome of the Zebra Mussel, Dreissena polymorpha: A Resource for Invasive Species Research.</title>
        <authorList>
            <person name="McCartney M.A."/>
            <person name="Auch B."/>
            <person name="Kono T."/>
            <person name="Mallez S."/>
            <person name="Zhang Y."/>
            <person name="Obille A."/>
            <person name="Becker A."/>
            <person name="Abrahante J.E."/>
            <person name="Garbe J."/>
            <person name="Badalamenti J.P."/>
            <person name="Herman A."/>
            <person name="Mangelson H."/>
            <person name="Liachko I."/>
            <person name="Sullivan S."/>
            <person name="Sone E.D."/>
            <person name="Koren S."/>
            <person name="Silverstein K.A.T."/>
            <person name="Beckman K.B."/>
            <person name="Gohl D.M."/>
        </authorList>
    </citation>
    <scope>NUCLEOTIDE SEQUENCE</scope>
    <source>
        <strain evidence="2">Duluth1</strain>
        <tissue evidence="2">Whole animal</tissue>
    </source>
</reference>
<name>A0A9D4GTA7_DREPO</name>
<sequence>MSRAQRILNRLTHGRKLSAKRVCTGPNPEAVTDKYCALTAGKPDEVLGKKDILSRSFHDMEFYRNRSTSRLNAGYDAEAYNALTGVLPGR</sequence>
<dbReference type="AlphaFoldDB" id="A0A9D4GTA7"/>
<dbReference type="EMBL" id="JAIWYP010000005">
    <property type="protein sequence ID" value="KAH3821969.1"/>
    <property type="molecule type" value="Genomic_DNA"/>
</dbReference>